<name>A0A2K9LH83_9GAMM</name>
<proteinExistence type="predicted"/>
<organism evidence="2 3">
    <name type="scientific">Ketobacter alkanivorans</name>
    <dbReference type="NCBI Taxonomy" id="1917421"/>
    <lineage>
        <taxon>Bacteria</taxon>
        <taxon>Pseudomonadati</taxon>
        <taxon>Pseudomonadota</taxon>
        <taxon>Gammaproteobacteria</taxon>
        <taxon>Pseudomonadales</taxon>
        <taxon>Ketobacteraceae</taxon>
        <taxon>Ketobacter</taxon>
    </lineage>
</organism>
<dbReference type="PANTHER" id="PTHR35849">
    <property type="entry name" value="BLR2341 PROTEIN"/>
    <property type="match status" value="1"/>
</dbReference>
<sequence length="103" mass="11674">MFGNEWMTTHMAESITYQLEKFSDISKAESLHEKLESYLNDGVNVSIDASQVERIDTSAMQILLSLFATMEKQHMQYSISNPSEPFVKAASLLGVSEFLKLQH</sequence>
<keyword evidence="3" id="KW-1185">Reference proteome</keyword>
<dbReference type="Pfam" id="PF13466">
    <property type="entry name" value="STAS_2"/>
    <property type="match status" value="1"/>
</dbReference>
<evidence type="ECO:0000313" key="3">
    <source>
        <dbReference type="Proteomes" id="UP000235116"/>
    </source>
</evidence>
<dbReference type="InterPro" id="IPR058548">
    <property type="entry name" value="MlaB-like_STAS"/>
</dbReference>
<dbReference type="EMBL" id="CP022684">
    <property type="protein sequence ID" value="AUM11623.1"/>
    <property type="molecule type" value="Genomic_DNA"/>
</dbReference>
<dbReference type="Proteomes" id="UP000235116">
    <property type="component" value="Chromosome"/>
</dbReference>
<dbReference type="InterPro" id="IPR052746">
    <property type="entry name" value="MlaB_ABC_Transporter"/>
</dbReference>
<dbReference type="PROSITE" id="PS50801">
    <property type="entry name" value="STAS"/>
    <property type="match status" value="1"/>
</dbReference>
<dbReference type="SUPFAM" id="SSF52091">
    <property type="entry name" value="SpoIIaa-like"/>
    <property type="match status" value="1"/>
</dbReference>
<dbReference type="Gene3D" id="3.30.750.24">
    <property type="entry name" value="STAS domain"/>
    <property type="match status" value="1"/>
</dbReference>
<accession>A0A2K9LH83</accession>
<dbReference type="InterPro" id="IPR002645">
    <property type="entry name" value="STAS_dom"/>
</dbReference>
<protein>
    <recommendedName>
        <fullName evidence="1">STAS domain-containing protein</fullName>
    </recommendedName>
</protein>
<dbReference type="PANTHER" id="PTHR35849:SF2">
    <property type="entry name" value="BLR2341 PROTEIN"/>
    <property type="match status" value="1"/>
</dbReference>
<dbReference type="CDD" id="cd07043">
    <property type="entry name" value="STAS_anti-anti-sigma_factors"/>
    <property type="match status" value="1"/>
</dbReference>
<dbReference type="AlphaFoldDB" id="A0A2K9LH83"/>
<dbReference type="InterPro" id="IPR036513">
    <property type="entry name" value="STAS_dom_sf"/>
</dbReference>
<feature type="domain" description="STAS" evidence="1">
    <location>
        <begin position="24"/>
        <end position="103"/>
    </location>
</feature>
<evidence type="ECO:0000259" key="1">
    <source>
        <dbReference type="PROSITE" id="PS50801"/>
    </source>
</evidence>
<dbReference type="KEGG" id="kak:Kalk_03960"/>
<evidence type="ECO:0000313" key="2">
    <source>
        <dbReference type="EMBL" id="AUM11623.1"/>
    </source>
</evidence>
<reference evidence="3" key="1">
    <citation type="submission" date="2017-08" db="EMBL/GenBank/DDBJ databases">
        <title>Direct submision.</title>
        <authorList>
            <person name="Kim S.-J."/>
            <person name="Rhee S.-K."/>
        </authorList>
    </citation>
    <scope>NUCLEOTIDE SEQUENCE [LARGE SCALE GENOMIC DNA]</scope>
    <source>
        <strain evidence="3">GI5</strain>
    </source>
</reference>
<gene>
    <name evidence="2" type="ORF">Kalk_03960</name>
</gene>